<dbReference type="RefSeq" id="WP_138538919.1">
    <property type="nucleotide sequence ID" value="NZ_CP045429.1"/>
</dbReference>
<sequence length="146" mass="16581">MEEEPKELDPIEEIKIVQDIIITQEQFCFKVFSWAAGFITALTLGLFHNSVNIPYFLYIACGLTIVFGFYIVGRHHWHTFSSAIERSRQIESAINAGSYNSFKLNHVLENDKSMGILGGYKLWLPYLILSIVVVVAGVGKYYNEAL</sequence>
<evidence type="ECO:0000313" key="2">
    <source>
        <dbReference type="Proteomes" id="UP000305729"/>
    </source>
</evidence>
<name>A0A5S3UTY5_9GAMM</name>
<proteinExistence type="predicted"/>
<dbReference type="EMBL" id="CP045429">
    <property type="protein sequence ID" value="QPB82384.1"/>
    <property type="molecule type" value="Genomic_DNA"/>
</dbReference>
<reference evidence="1 2" key="1">
    <citation type="submission" date="2019-10" db="EMBL/GenBank/DDBJ databases">
        <title>Pseudoalteromonas rubra S4059.</title>
        <authorList>
            <person name="Paulsen S."/>
            <person name="Wang X."/>
        </authorList>
    </citation>
    <scope>NUCLEOTIDE SEQUENCE [LARGE SCALE GENOMIC DNA]</scope>
    <source>
        <strain evidence="1 2">S4059</strain>
    </source>
</reference>
<dbReference type="Proteomes" id="UP000305729">
    <property type="component" value="Chromosome 1"/>
</dbReference>
<evidence type="ECO:0000313" key="1">
    <source>
        <dbReference type="EMBL" id="QPB82384.1"/>
    </source>
</evidence>
<dbReference type="AlphaFoldDB" id="A0A5S3UTY5"/>
<accession>A0A5S3UTY5</accession>
<protein>
    <submittedName>
        <fullName evidence="1">Uncharacterized protein</fullName>
    </submittedName>
</protein>
<organism evidence="1 2">
    <name type="scientific">Pseudoalteromonas rubra</name>
    <dbReference type="NCBI Taxonomy" id="43658"/>
    <lineage>
        <taxon>Bacteria</taxon>
        <taxon>Pseudomonadati</taxon>
        <taxon>Pseudomonadota</taxon>
        <taxon>Gammaproteobacteria</taxon>
        <taxon>Alteromonadales</taxon>
        <taxon>Pseudoalteromonadaceae</taxon>
        <taxon>Pseudoalteromonas</taxon>
    </lineage>
</organism>
<gene>
    <name evidence="1" type="ORF">CWC22_005040</name>
</gene>